<proteinExistence type="predicted"/>
<comment type="caution">
    <text evidence="1">The sequence shown here is derived from an EMBL/GenBank/DDBJ whole genome shotgun (WGS) entry which is preliminary data.</text>
</comment>
<reference evidence="1 2" key="1">
    <citation type="submission" date="2019-10" db="EMBL/GenBank/DDBJ databases">
        <title>New genus of Silvanigrellaceae.</title>
        <authorList>
            <person name="Pitt A."/>
            <person name="Hahn M.W."/>
        </authorList>
    </citation>
    <scope>NUCLEOTIDE SEQUENCE [LARGE SCALE GENOMIC DNA]</scope>
    <source>
        <strain evidence="1 2">33A1-SZDP</strain>
    </source>
</reference>
<sequence length="329" mass="38265">MALKLKKIICYITFFICKKSYCVTIFTWWGYLDNEVKLSLEKECKTTVSYDEYYSNDEFLRRFYKQNYSIAIFSNVVYDFLPERIKGSGTSFKDIKRNYNSKLLKSFNDKKFPDNIGIFAISSSGFLYDPEKILIDKEDDLKTIFSKANGKIVSIIDDPIEALLLINNIKSDIDLDRHMSEFKKLVFGTYPIVTNDVVKLISNKNFAFAYVWSGEAYNQINKTNKNLKFTFHPKTSYISVDLIATLDKDSKTACVAKALSGKKILDPLLIKSFYFSPYGSSINSSNIFFDLENKKYVDNYNMEWISRPSKAEYQQKSNIWQRIKIAIKK</sequence>
<dbReference type="AlphaFoldDB" id="A0A833JHK8"/>
<evidence type="ECO:0008006" key="3">
    <source>
        <dbReference type="Google" id="ProtNLM"/>
    </source>
</evidence>
<dbReference type="Proteomes" id="UP000442694">
    <property type="component" value="Unassembled WGS sequence"/>
</dbReference>
<evidence type="ECO:0000313" key="1">
    <source>
        <dbReference type="EMBL" id="KAB8033568.1"/>
    </source>
</evidence>
<organism evidence="1 2">
    <name type="scientific">Fluviispira multicolorata</name>
    <dbReference type="NCBI Taxonomy" id="2654512"/>
    <lineage>
        <taxon>Bacteria</taxon>
        <taxon>Pseudomonadati</taxon>
        <taxon>Bdellovibrionota</taxon>
        <taxon>Oligoflexia</taxon>
        <taxon>Silvanigrellales</taxon>
        <taxon>Silvanigrellaceae</taxon>
        <taxon>Fluviispira</taxon>
    </lineage>
</organism>
<dbReference type="Gene3D" id="3.40.190.10">
    <property type="entry name" value="Periplasmic binding protein-like II"/>
    <property type="match status" value="2"/>
</dbReference>
<keyword evidence="2" id="KW-1185">Reference proteome</keyword>
<dbReference type="RefSeq" id="WP_152211654.1">
    <property type="nucleotide sequence ID" value="NZ_WFLN01000004.1"/>
</dbReference>
<dbReference type="SUPFAM" id="SSF53850">
    <property type="entry name" value="Periplasmic binding protein-like II"/>
    <property type="match status" value="1"/>
</dbReference>
<gene>
    <name evidence="1" type="ORF">GCL57_02345</name>
</gene>
<accession>A0A833JHK8</accession>
<evidence type="ECO:0000313" key="2">
    <source>
        <dbReference type="Proteomes" id="UP000442694"/>
    </source>
</evidence>
<dbReference type="EMBL" id="WFLN01000004">
    <property type="protein sequence ID" value="KAB8033568.1"/>
    <property type="molecule type" value="Genomic_DNA"/>
</dbReference>
<name>A0A833JHK8_9BACT</name>
<protein>
    <recommendedName>
        <fullName evidence="3">Spermidine/putrescine transport system substrate-binding protein</fullName>
    </recommendedName>
</protein>